<dbReference type="CDD" id="cd02152">
    <property type="entry name" value="OAT"/>
    <property type="match status" value="1"/>
</dbReference>
<dbReference type="GO" id="GO:0006592">
    <property type="term" value="P:ornithine biosynthetic process"/>
    <property type="evidence" value="ECO:0007669"/>
    <property type="project" value="TreeGrafter"/>
</dbReference>
<dbReference type="FunFam" id="3.60.70.12:FF:000001">
    <property type="entry name" value="Arginine biosynthesis bifunctional protein ArgJ, chloroplastic"/>
    <property type="match status" value="1"/>
</dbReference>
<feature type="binding site" evidence="9">
    <location>
        <position position="403"/>
    </location>
    <ligand>
        <name>substrate</name>
    </ligand>
</feature>
<feature type="binding site" evidence="9">
    <location>
        <position position="192"/>
    </location>
    <ligand>
        <name>substrate</name>
    </ligand>
</feature>
<dbReference type="EMBL" id="MXAV01000004">
    <property type="protein sequence ID" value="PKY11939.1"/>
    <property type="molecule type" value="Genomic_DNA"/>
</dbReference>
<dbReference type="SUPFAM" id="SSF56266">
    <property type="entry name" value="DmpA/ArgJ-like"/>
    <property type="match status" value="1"/>
</dbReference>
<dbReference type="UniPathway" id="UPA00068">
    <property type="reaction ID" value="UER00106"/>
</dbReference>
<dbReference type="InterPro" id="IPR002813">
    <property type="entry name" value="Arg_biosynth_ArgJ"/>
</dbReference>
<dbReference type="Gene3D" id="3.10.20.340">
    <property type="entry name" value="ArgJ beta chain, C-terminal domain"/>
    <property type="match status" value="1"/>
</dbReference>
<dbReference type="InterPro" id="IPR042195">
    <property type="entry name" value="ArgJ_beta_C"/>
</dbReference>
<evidence type="ECO:0000256" key="3">
    <source>
        <dbReference type="ARBA" id="ARBA00022571"/>
    </source>
</evidence>
<feature type="site" description="Cleavage; by autolysis" evidence="9">
    <location>
        <begin position="191"/>
        <end position="192"/>
    </location>
</feature>
<dbReference type="PANTHER" id="PTHR23100:SF0">
    <property type="entry name" value="ARGININE BIOSYNTHESIS BIFUNCTIONAL PROTEIN ARGJ, MITOCHONDRIAL"/>
    <property type="match status" value="1"/>
</dbReference>
<dbReference type="NCBIfam" id="TIGR00120">
    <property type="entry name" value="ArgJ"/>
    <property type="match status" value="1"/>
</dbReference>
<feature type="chain" id="PRO_5023476022" description="Arginine biosynthesis bifunctional protein ArgJ beta chain" evidence="9">
    <location>
        <begin position="192"/>
        <end position="408"/>
    </location>
</feature>
<organism evidence="10 11">
    <name type="scientific">Acidithiobacillus marinus</name>
    <dbReference type="NCBI Taxonomy" id="187490"/>
    <lineage>
        <taxon>Bacteria</taxon>
        <taxon>Pseudomonadati</taxon>
        <taxon>Pseudomonadota</taxon>
        <taxon>Acidithiobacillia</taxon>
        <taxon>Acidithiobacillales</taxon>
        <taxon>Acidithiobacillaceae</taxon>
        <taxon>Acidithiobacillus</taxon>
    </lineage>
</organism>
<evidence type="ECO:0000256" key="8">
    <source>
        <dbReference type="ARBA" id="ARBA00049439"/>
    </source>
</evidence>
<feature type="binding site" evidence="9">
    <location>
        <position position="279"/>
    </location>
    <ligand>
        <name>substrate</name>
    </ligand>
</feature>
<dbReference type="OrthoDB" id="9804242at2"/>
<keyword evidence="9" id="KW-0511">Multifunctional enzyme</keyword>
<accession>A0A2I1DQ22</accession>
<dbReference type="InterPro" id="IPR016117">
    <property type="entry name" value="ArgJ-like_dom_sf"/>
</dbReference>
<proteinExistence type="inferred from homology"/>
<evidence type="ECO:0000256" key="4">
    <source>
        <dbReference type="ARBA" id="ARBA00022605"/>
    </source>
</evidence>
<evidence type="ECO:0000256" key="6">
    <source>
        <dbReference type="ARBA" id="ARBA00022813"/>
    </source>
</evidence>
<comment type="catalytic activity">
    <reaction evidence="8 9">
        <text>N(2)-acetyl-L-ornithine + L-glutamate = N-acetyl-L-glutamate + L-ornithine</text>
        <dbReference type="Rhea" id="RHEA:15349"/>
        <dbReference type="ChEBI" id="CHEBI:29985"/>
        <dbReference type="ChEBI" id="CHEBI:44337"/>
        <dbReference type="ChEBI" id="CHEBI:46911"/>
        <dbReference type="ChEBI" id="CHEBI:57805"/>
        <dbReference type="EC" id="2.3.1.35"/>
    </reaction>
</comment>
<keyword evidence="9" id="KW-0963">Cytoplasm</keyword>
<gene>
    <name evidence="9" type="primary">argJ</name>
    <name evidence="10" type="ORF">B1757_00880</name>
</gene>
<comment type="function">
    <text evidence="9">Catalyzes two activities which are involved in the cyclic version of arginine biosynthesis: the synthesis of N-acetylglutamate from glutamate and acetyl-CoA as the acetyl donor, and of ornithine by transacetylation between N(2)-acetylornithine and glutamate.</text>
</comment>
<sequence>MAVGLLPPHDLLPIAGLRLAVAEGGVRYAGRRDLTLMTLAEGSEVVGVFTRNRFSAAPVVVAQRHLSAGTPVRALIINTGNANAGTGAAGLQAAEDSCRTVAAALGCAPESILPFSTGVIGEPVDLARKISATLPTLTARLDENHWEIAAAAIMTTDTIPKACSRQIDLDGQRVTITGMAKGSGMIRPDMATMLAYIGTDAALQGAALQQCLRDAMAQSFNRITVDGDTSTNDACILMATGQVLAQAVTQVDDPRYVPLCAAITEVAQFLAQAIVRDGEGASKFMPIHIAGGRSQEECLQVAYRMAHSPLIKTAFFASDPNWGRLLAAIGSAGVDDLEVNQVQVWLGDVRIVRDGARDPDYTEAAGQAVMAEEEIPVRVDLGRGTATATIWTCDLSYDYVRINADYRS</sequence>
<feature type="binding site" evidence="9">
    <location>
        <position position="181"/>
    </location>
    <ligand>
        <name>substrate</name>
    </ligand>
</feature>
<evidence type="ECO:0000256" key="5">
    <source>
        <dbReference type="ARBA" id="ARBA00022679"/>
    </source>
</evidence>
<dbReference type="GO" id="GO:0005737">
    <property type="term" value="C:cytoplasm"/>
    <property type="evidence" value="ECO:0007669"/>
    <property type="project" value="UniProtKB-SubCell"/>
</dbReference>
<protein>
    <recommendedName>
        <fullName evidence="9">Arginine biosynthesis bifunctional protein ArgJ</fullName>
    </recommendedName>
    <domain>
        <recommendedName>
            <fullName evidence="9">Glutamate N-acetyltransferase</fullName>
            <ecNumber evidence="9">2.3.1.35</ecNumber>
        </recommendedName>
        <alternativeName>
            <fullName evidence="9">Ornithine acetyltransferase</fullName>
            <shortName evidence="9">OATase</shortName>
        </alternativeName>
        <alternativeName>
            <fullName evidence="9">Ornithine transacetylase</fullName>
        </alternativeName>
    </domain>
    <domain>
        <recommendedName>
            <fullName evidence="9">Amino-acid acetyltransferase</fullName>
            <ecNumber evidence="9">2.3.1.1</ecNumber>
        </recommendedName>
        <alternativeName>
            <fullName evidence="9">N-acetylglutamate synthase</fullName>
            <shortName evidence="9">AGSase</shortName>
        </alternativeName>
    </domain>
    <component>
        <recommendedName>
            <fullName evidence="9">Arginine biosynthesis bifunctional protein ArgJ alpha chain</fullName>
        </recommendedName>
    </component>
    <component>
        <recommendedName>
            <fullName evidence="9">Arginine biosynthesis bifunctional protein ArgJ beta chain</fullName>
        </recommendedName>
    </component>
</protein>
<evidence type="ECO:0000256" key="2">
    <source>
        <dbReference type="ARBA" id="ARBA00011475"/>
    </source>
</evidence>
<dbReference type="InParanoid" id="A0A2I1DQ22"/>
<evidence type="ECO:0000313" key="10">
    <source>
        <dbReference type="EMBL" id="PKY11939.1"/>
    </source>
</evidence>
<feature type="active site" description="Nucleophile" evidence="9">
    <location>
        <position position="192"/>
    </location>
</feature>
<comment type="subcellular location">
    <subcellularLocation>
        <location evidence="9">Cytoplasm</location>
    </subcellularLocation>
</comment>
<dbReference type="PANTHER" id="PTHR23100">
    <property type="entry name" value="ARGININE BIOSYNTHESIS BIFUNCTIONAL PROTEIN ARGJ"/>
    <property type="match status" value="1"/>
</dbReference>
<evidence type="ECO:0000256" key="7">
    <source>
        <dbReference type="ARBA" id="ARBA00023315"/>
    </source>
</evidence>
<feature type="binding site" evidence="9">
    <location>
        <position position="408"/>
    </location>
    <ligand>
        <name>substrate</name>
    </ligand>
</feature>
<dbReference type="NCBIfam" id="NF003802">
    <property type="entry name" value="PRK05388.1"/>
    <property type="match status" value="1"/>
</dbReference>
<feature type="site" description="Involved in the stabilization of negative charge on the oxyanion by the formation of the oxyanion hole" evidence="9">
    <location>
        <position position="117"/>
    </location>
</feature>
<feature type="binding site" evidence="9">
    <location>
        <position position="155"/>
    </location>
    <ligand>
        <name>substrate</name>
    </ligand>
</feature>
<dbReference type="EC" id="2.3.1.1" evidence="9"/>
<keyword evidence="5 9" id="KW-0808">Transferase</keyword>
<comment type="catalytic activity">
    <reaction evidence="9">
        <text>L-glutamate + acetyl-CoA = N-acetyl-L-glutamate + CoA + H(+)</text>
        <dbReference type="Rhea" id="RHEA:24292"/>
        <dbReference type="ChEBI" id="CHEBI:15378"/>
        <dbReference type="ChEBI" id="CHEBI:29985"/>
        <dbReference type="ChEBI" id="CHEBI:44337"/>
        <dbReference type="ChEBI" id="CHEBI:57287"/>
        <dbReference type="ChEBI" id="CHEBI:57288"/>
        <dbReference type="EC" id="2.3.1.1"/>
    </reaction>
</comment>
<comment type="pathway">
    <text evidence="9">Amino-acid biosynthesis; L-arginine biosynthesis; N(2)-acetyl-L-ornithine from L-glutamate: step 1/4.</text>
</comment>
<dbReference type="FunFam" id="3.10.20.340:FF:000001">
    <property type="entry name" value="Arginine biosynthesis bifunctional protein ArgJ, chloroplastic"/>
    <property type="match status" value="1"/>
</dbReference>
<name>A0A2I1DQ22_9PROT</name>
<dbReference type="Proteomes" id="UP000234329">
    <property type="component" value="Unassembled WGS sequence"/>
</dbReference>
<dbReference type="Gene3D" id="3.60.70.12">
    <property type="entry name" value="L-amino peptidase D-ALA esterase/amidase"/>
    <property type="match status" value="1"/>
</dbReference>
<comment type="pathway">
    <text evidence="9">Amino-acid biosynthesis; L-arginine biosynthesis; L-ornithine and N-acetyl-L-glutamate from L-glutamate and N(2)-acetyl-L-ornithine (cyclic): step 1/1.</text>
</comment>
<dbReference type="Pfam" id="PF01960">
    <property type="entry name" value="ArgJ"/>
    <property type="match status" value="1"/>
</dbReference>
<dbReference type="HAMAP" id="MF_01106">
    <property type="entry name" value="ArgJ"/>
    <property type="match status" value="1"/>
</dbReference>
<dbReference type="GO" id="GO:0004042">
    <property type="term" value="F:L-glutamate N-acetyltransferase activity"/>
    <property type="evidence" value="ECO:0007669"/>
    <property type="project" value="UniProtKB-UniRule"/>
</dbReference>
<keyword evidence="3 9" id="KW-0055">Arginine biosynthesis</keyword>
<dbReference type="RefSeq" id="WP_101536528.1">
    <property type="nucleotide sequence ID" value="NZ_MXAV01000004.1"/>
</dbReference>
<comment type="caution">
    <text evidence="10">The sequence shown here is derived from an EMBL/GenBank/DDBJ whole genome shotgun (WGS) entry which is preliminary data.</text>
</comment>
<evidence type="ECO:0000256" key="1">
    <source>
        <dbReference type="ARBA" id="ARBA00006774"/>
    </source>
</evidence>
<reference evidence="10 11" key="1">
    <citation type="submission" date="2017-03" db="EMBL/GenBank/DDBJ databases">
        <title>Draft genime sequence of the acidophilic sulfur-oxidizing bacterium Acidithiobacillus sp. SH, isolated from seawater.</title>
        <authorList>
            <person name="Sharmin S."/>
            <person name="Tokuhisa M."/>
            <person name="Kanao T."/>
            <person name="Kamimura K."/>
        </authorList>
    </citation>
    <scope>NUCLEOTIDE SEQUENCE [LARGE SCALE GENOMIC DNA]</scope>
    <source>
        <strain evidence="10 11">SH</strain>
    </source>
</reference>
<dbReference type="GO" id="GO:0004358">
    <property type="term" value="F:L-glutamate N-acetyltransferase activity, acting on acetyl-L-ornithine as donor"/>
    <property type="evidence" value="ECO:0007669"/>
    <property type="project" value="UniProtKB-UniRule"/>
</dbReference>
<feature type="site" description="Involved in the stabilization of negative charge on the oxyanion by the formation of the oxyanion hole" evidence="9">
    <location>
        <position position="118"/>
    </location>
</feature>
<comment type="similarity">
    <text evidence="1 9">Belongs to the ArgJ family.</text>
</comment>
<keyword evidence="11" id="KW-1185">Reference proteome</keyword>
<keyword evidence="6 9" id="KW-0068">Autocatalytic cleavage</keyword>
<evidence type="ECO:0000313" key="11">
    <source>
        <dbReference type="Proteomes" id="UP000234329"/>
    </source>
</evidence>
<dbReference type="AlphaFoldDB" id="A0A2I1DQ22"/>
<keyword evidence="4 9" id="KW-0028">Amino-acid biosynthesis</keyword>
<evidence type="ECO:0000256" key="9">
    <source>
        <dbReference type="HAMAP-Rule" id="MF_01106"/>
    </source>
</evidence>
<comment type="subunit">
    <text evidence="2 9">Heterotetramer of two alpha and two beta chains.</text>
</comment>
<dbReference type="GO" id="GO:0006526">
    <property type="term" value="P:L-arginine biosynthetic process"/>
    <property type="evidence" value="ECO:0007669"/>
    <property type="project" value="UniProtKB-UniRule"/>
</dbReference>
<feature type="chain" id="PRO_5023476023" description="Arginine biosynthesis bifunctional protein ArgJ alpha chain" evidence="9">
    <location>
        <begin position="1"/>
        <end position="191"/>
    </location>
</feature>
<dbReference type="EC" id="2.3.1.35" evidence="9"/>
<keyword evidence="7 9" id="KW-0012">Acyltransferase</keyword>